<dbReference type="Proteomes" id="UP001177003">
    <property type="component" value="Chromosome 5"/>
</dbReference>
<dbReference type="EMBL" id="OX465081">
    <property type="protein sequence ID" value="CAI9283428.1"/>
    <property type="molecule type" value="Genomic_DNA"/>
</dbReference>
<name>A0AA35Z0I5_LACSI</name>
<accession>A0AA35Z0I5</accession>
<evidence type="ECO:0000313" key="2">
    <source>
        <dbReference type="Proteomes" id="UP001177003"/>
    </source>
</evidence>
<sequence length="164" mass="18648">MSLVNTGSIIALASGIELNFSKFILHELVLNIEGNKRHKFVMYPRFLQIIFSVMHPELQRGYETLDLKSISPSAFGLMKQKRGGKFVFEGKFPLIKFGIFVEDSDQSDSEDQSISTETEDVVMSTSELEIEEVHVSPITVVAEDHDQLHHVEVETQSIHEEELR</sequence>
<dbReference type="AlphaFoldDB" id="A0AA35Z0I5"/>
<reference evidence="1" key="1">
    <citation type="submission" date="2023-04" db="EMBL/GenBank/DDBJ databases">
        <authorList>
            <person name="Vijverberg K."/>
            <person name="Xiong W."/>
            <person name="Schranz E."/>
        </authorList>
    </citation>
    <scope>NUCLEOTIDE SEQUENCE</scope>
</reference>
<protein>
    <submittedName>
        <fullName evidence="1">Uncharacterized protein</fullName>
    </submittedName>
</protein>
<gene>
    <name evidence="1" type="ORF">LSALG_LOCUS23027</name>
</gene>
<evidence type="ECO:0000313" key="1">
    <source>
        <dbReference type="EMBL" id="CAI9283428.1"/>
    </source>
</evidence>
<organism evidence="1 2">
    <name type="scientific">Lactuca saligna</name>
    <name type="common">Willowleaf lettuce</name>
    <dbReference type="NCBI Taxonomy" id="75948"/>
    <lineage>
        <taxon>Eukaryota</taxon>
        <taxon>Viridiplantae</taxon>
        <taxon>Streptophyta</taxon>
        <taxon>Embryophyta</taxon>
        <taxon>Tracheophyta</taxon>
        <taxon>Spermatophyta</taxon>
        <taxon>Magnoliopsida</taxon>
        <taxon>eudicotyledons</taxon>
        <taxon>Gunneridae</taxon>
        <taxon>Pentapetalae</taxon>
        <taxon>asterids</taxon>
        <taxon>campanulids</taxon>
        <taxon>Asterales</taxon>
        <taxon>Asteraceae</taxon>
        <taxon>Cichorioideae</taxon>
        <taxon>Cichorieae</taxon>
        <taxon>Lactucinae</taxon>
        <taxon>Lactuca</taxon>
    </lineage>
</organism>
<keyword evidence="2" id="KW-1185">Reference proteome</keyword>
<proteinExistence type="predicted"/>